<keyword evidence="3" id="KW-1185">Reference proteome</keyword>
<dbReference type="RefSeq" id="WP_285745341.1">
    <property type="nucleotide sequence ID" value="NZ_CP127162.1"/>
</dbReference>
<keyword evidence="2" id="KW-0808">Transferase</keyword>
<dbReference type="InterPro" id="IPR016181">
    <property type="entry name" value="Acyl_CoA_acyltransferase"/>
</dbReference>
<dbReference type="InterPro" id="IPR000182">
    <property type="entry name" value="GNAT_dom"/>
</dbReference>
<proteinExistence type="predicted"/>
<dbReference type="Proteomes" id="UP001236415">
    <property type="component" value="Chromosome"/>
</dbReference>
<dbReference type="Pfam" id="PF00583">
    <property type="entry name" value="Acetyltransf_1"/>
    <property type="match status" value="1"/>
</dbReference>
<dbReference type="Gene3D" id="3.40.630.30">
    <property type="match status" value="1"/>
</dbReference>
<organism evidence="2 3">
    <name type="scientific">Paenibacillus polygoni</name>
    <dbReference type="NCBI Taxonomy" id="3050112"/>
    <lineage>
        <taxon>Bacteria</taxon>
        <taxon>Bacillati</taxon>
        <taxon>Bacillota</taxon>
        <taxon>Bacilli</taxon>
        <taxon>Bacillales</taxon>
        <taxon>Paenibacillaceae</taxon>
        <taxon>Paenibacillus</taxon>
    </lineage>
</organism>
<reference evidence="2 3" key="1">
    <citation type="submission" date="2023-06" db="EMBL/GenBank/DDBJ databases">
        <title>Paenibacillus polygonum sp. nov., an endophytic bacterium, isolated from Polygonum lapathifolium L. in Nanji Wetland National Nature Reserve, South of Poyang Lake, Jiangxi Province, China.</title>
        <authorList>
            <person name="Yu Z."/>
        </authorList>
    </citation>
    <scope>NUCLEOTIDE SEQUENCE [LARGE SCALE GENOMIC DNA]</scope>
    <source>
        <strain evidence="2 3">C31</strain>
    </source>
</reference>
<dbReference type="GO" id="GO:0016740">
    <property type="term" value="F:transferase activity"/>
    <property type="evidence" value="ECO:0007669"/>
    <property type="project" value="UniProtKB-KW"/>
</dbReference>
<dbReference type="PROSITE" id="PS51186">
    <property type="entry name" value="GNAT"/>
    <property type="match status" value="1"/>
</dbReference>
<evidence type="ECO:0000313" key="3">
    <source>
        <dbReference type="Proteomes" id="UP001236415"/>
    </source>
</evidence>
<accession>A0ABY8X819</accession>
<gene>
    <name evidence="2" type="ORF">QPK24_00500</name>
</gene>
<protein>
    <submittedName>
        <fullName evidence="2">GNAT family protein</fullName>
        <ecNumber evidence="2">2.-.-.-</ecNumber>
    </submittedName>
</protein>
<evidence type="ECO:0000313" key="2">
    <source>
        <dbReference type="EMBL" id="WIV19330.1"/>
    </source>
</evidence>
<dbReference type="EMBL" id="CP127162">
    <property type="protein sequence ID" value="WIV19330.1"/>
    <property type="molecule type" value="Genomic_DNA"/>
</dbReference>
<dbReference type="SUPFAM" id="SSF55729">
    <property type="entry name" value="Acyl-CoA N-acyltransferases (Nat)"/>
    <property type="match status" value="1"/>
</dbReference>
<feature type="domain" description="N-acetyltransferase" evidence="1">
    <location>
        <begin position="8"/>
        <end position="167"/>
    </location>
</feature>
<evidence type="ECO:0000259" key="1">
    <source>
        <dbReference type="PROSITE" id="PS51186"/>
    </source>
</evidence>
<sequence length="168" mass="19224">MTQTSPVFRVMPMTEEQAAEISTWEYEPPYNIYGWLPWDQMKALEIEFGDPVLRAQQYVSVVREQELPALCGFAQLFPIEGVTRLGFGMRPSLCGNGYGQAFVSSVVHEAQKRNPSHVIDLEVLTWNTRAIRAYEKAGFVIDDTYERLTPEGTQLFHCMIYKKHVISS</sequence>
<name>A0ABY8X819_9BACL</name>
<dbReference type="EC" id="2.-.-.-" evidence="2"/>